<dbReference type="Proteomes" id="UP001164705">
    <property type="component" value="Chromosome"/>
</dbReference>
<keyword evidence="2" id="KW-1185">Reference proteome</keyword>
<evidence type="ECO:0000313" key="1">
    <source>
        <dbReference type="EMBL" id="WAC02287.1"/>
    </source>
</evidence>
<gene>
    <name evidence="1" type="ORF">N7U66_00460</name>
</gene>
<reference evidence="1" key="1">
    <citation type="submission" date="2022-11" db="EMBL/GenBank/DDBJ databases">
        <title>Lacinutrix neustonica HL-RS19T sp. nov., isolated from the surface microlayer sample of brackish Lake Shihwa.</title>
        <authorList>
            <person name="Choi J.Y."/>
            <person name="Hwang C.Y."/>
        </authorList>
    </citation>
    <scope>NUCLEOTIDE SEQUENCE</scope>
    <source>
        <strain evidence="1">HL-RS19</strain>
    </source>
</reference>
<protein>
    <submittedName>
        <fullName evidence="1">DUF6452 family protein</fullName>
    </submittedName>
</protein>
<sequence length="181" mass="20777">MKNLKIMVFAVCAFSLFTCEKDDLCDENTPVTPRMIFEFRDLANPESTKNVAGLRVEDPDDSSRFLEAYSGSSSELQMILPLKTDRIEVEEEGEIEYVGETKFVVYKEYVDDMTTGNADTITITYKIKDLYVSRACGYKTTYENVSVTIEPDGDNWMLFEDATNENQSVLNEDETHWTIRH</sequence>
<dbReference type="Pfam" id="PF20050">
    <property type="entry name" value="DUF6452"/>
    <property type="match status" value="1"/>
</dbReference>
<dbReference type="InterPro" id="IPR045607">
    <property type="entry name" value="DUF6452"/>
</dbReference>
<evidence type="ECO:0000313" key="2">
    <source>
        <dbReference type="Proteomes" id="UP001164705"/>
    </source>
</evidence>
<dbReference type="RefSeq" id="WP_267676881.1">
    <property type="nucleotide sequence ID" value="NZ_CP113088.1"/>
</dbReference>
<dbReference type="EMBL" id="CP113088">
    <property type="protein sequence ID" value="WAC02287.1"/>
    <property type="molecule type" value="Genomic_DNA"/>
</dbReference>
<name>A0A9E8MVC9_9FLAO</name>
<dbReference type="KEGG" id="lnu:N7U66_00460"/>
<organism evidence="1 2">
    <name type="scientific">Lacinutrix neustonica</name>
    <dbReference type="NCBI Taxonomy" id="2980107"/>
    <lineage>
        <taxon>Bacteria</taxon>
        <taxon>Pseudomonadati</taxon>
        <taxon>Bacteroidota</taxon>
        <taxon>Flavobacteriia</taxon>
        <taxon>Flavobacteriales</taxon>
        <taxon>Flavobacteriaceae</taxon>
        <taxon>Lacinutrix</taxon>
    </lineage>
</organism>
<dbReference type="AlphaFoldDB" id="A0A9E8MVC9"/>
<accession>A0A9E8MVC9</accession>
<proteinExistence type="predicted"/>